<sequence length="1492" mass="167844">MDSKSTISKNLNNEVQNILNDEVNKGHLKFNYYHSRGRVAVIKKNSLLFNALNGNPNQSASSHAAFLMMNWLTGKPRTANNHTNNFLLSTVSTDVLSGNKLHPNQNLFIDSFDSPHQWDEDETRASQQLADALLPSGQWHRHYDTVVLSSQANNEQVRLVRHWMSLTGGSALILQEDNTSPSPAIKKLIKAITPKNHKDTQSTPIPIANVKQTKPGIAVYAYPTNHKPADIQSAYVMTLTHLQASQTTLPARQVDTVWIYDTIVKAPTKGRFAFSVDFSKIHNDIQLEVETQKLKIKKGERPTSITFKNLEAGQKSSLRITTTTDGLPPELKLLWVLPNTRTLSTIPKNALQYNSPLQNDIPITSASTKLASYKGMPLADVIKPIDLSQNIQQVVKLPSTAINQFRLTDNLAKEAEYFSITIKDNNRKQLLKLDDIPLSGQVSWDTLTKEVEQKINEQLKPLSHRISINYENRQMKIKGDGLTFTQFQLKKSHKITYVEGLNPVDTQQKQNITTHRISFEPEQLNCFTHISISLKDLYGRNIALNRSVFKSPKTQFSSPDEFARYLQHHLRHQSGDNSLSVAWDTLKQQLVFTDSLNRTHEKINFGYQDQILPFVIAENPQELPNTLTVGAVIGQLPQHSDIKAYRLLEKPKSGFVGLNHDTGEWRYRPNSHTPFTGFDQFDFVAVMEDGNESAPISVQVQTDNAPIVSYPGKRTFSMQDPIYHPPVACHYRAPSDMQVHDISLTQTHQQHLDSPYLRLVANRWALIKVDITSQTGANAPDIVAIVSDNQGHEIGRMQLTGPQQLPQQLAPLPAEPDVSGRIANKQSYTAPLKGNWIKPDIRIRLMADNRPIIQPYTDNNGFFSPAVNPENHLVTHVSNTSLYQKGHGIYAYSPFSWGKEAAAKLPVTKFTLYNSPSIESEPPLLGYTTPTLSHSSLTMPQYDKLDPLLNTGTKQIGWAYQQGEIYRKANASNNELHYMSIKPSVYRPLLGLGSPNYGGGLARPDVMWHEILGHGLGLKHTTDQGYPYSKDSNGPHVAYDQSRQSYITYRYSPRGQIEEIKPAMYPSAGEKNKAKFDAFIPHSAYYNYKIQRFLANQPRSSKVQNDVPVYWVGGNIITLPGGQTHAYSHLQVKRTIGKLPTLSLNSQSKFRRDMSQSYLLNAVYATENGLTPWQHAIDNINIISLNIPDKGELVRLEIISGDSTKSHDKPIYTYKNPDALANRLFSQWDKNTHLAPITLDNYWHGGKLFWSATDPLLVDFLTGVIDKDLLKEDSALCAKWVENGQLHQQYFALNEPWGKAKNVNTLQPFLPINYLTLQKDKHTTTLADYSVKSDYPLLSDTYINQTVDISALKLPTDKYSYWATLLVKDKQGQVQEQIPLEQWQITQQGNQLSVVGTIDSTPSLNIAGLKIYIDTHLQDEQPPISVTLMQQGSARVTENTKFLNYNNPVIFNTIEQQPELIASIKMPESGYIQQISTGSQTALNTFAAPLLV</sequence>
<reference evidence="1 2" key="1">
    <citation type="journal article" date="2012" name="BMC Genomics">
        <title>Comparative genomics of bacteria in the genus Providencia isolated from wild Drosophila melanogaster.</title>
        <authorList>
            <person name="Galac M.R."/>
            <person name="Lazzaro B.P."/>
        </authorList>
    </citation>
    <scope>NUCLEOTIDE SEQUENCE [LARGE SCALE GENOMIC DNA]</scope>
    <source>
        <strain evidence="1 2">DSM 19968</strain>
    </source>
</reference>
<dbReference type="HOGENOM" id="CLU_264987_0_0_6"/>
<dbReference type="Proteomes" id="UP000009336">
    <property type="component" value="Unassembled WGS sequence"/>
</dbReference>
<keyword evidence="2" id="KW-1185">Reference proteome</keyword>
<dbReference type="EMBL" id="AKKL01000050">
    <property type="protein sequence ID" value="EKT54105.1"/>
    <property type="molecule type" value="Genomic_DNA"/>
</dbReference>
<evidence type="ECO:0000313" key="2">
    <source>
        <dbReference type="Proteomes" id="UP000009336"/>
    </source>
</evidence>
<dbReference type="STRING" id="1141662.OOA_17934"/>
<gene>
    <name evidence="1" type="ORF">OOA_17934</name>
</gene>
<dbReference type="RefSeq" id="WP_008913556.1">
    <property type="nucleotide sequence ID" value="NZ_KB233226.1"/>
</dbReference>
<accession>K8WCY6</accession>
<dbReference type="eggNOG" id="ENOG5033T4N">
    <property type="taxonomic scope" value="Bacteria"/>
</dbReference>
<protein>
    <submittedName>
        <fullName evidence="1">Uncharacterized protein</fullName>
    </submittedName>
</protein>
<name>K8WCY6_9GAMM</name>
<comment type="caution">
    <text evidence="1">The sequence shown here is derived from an EMBL/GenBank/DDBJ whole genome shotgun (WGS) entry which is preliminary data.</text>
</comment>
<dbReference type="OrthoDB" id="6466806at2"/>
<evidence type="ECO:0000313" key="1">
    <source>
        <dbReference type="EMBL" id="EKT54105.1"/>
    </source>
</evidence>
<organism evidence="1 2">
    <name type="scientific">Providencia burhodogranariea DSM 19968</name>
    <dbReference type="NCBI Taxonomy" id="1141662"/>
    <lineage>
        <taxon>Bacteria</taxon>
        <taxon>Pseudomonadati</taxon>
        <taxon>Pseudomonadota</taxon>
        <taxon>Gammaproteobacteria</taxon>
        <taxon>Enterobacterales</taxon>
        <taxon>Morganellaceae</taxon>
        <taxon>Providencia</taxon>
    </lineage>
</organism>
<dbReference type="PATRIC" id="fig|1141662.3.peg.3637"/>
<proteinExistence type="predicted"/>